<dbReference type="RefSeq" id="XP_070880878.1">
    <property type="nucleotide sequence ID" value="XM_071034830.1"/>
</dbReference>
<evidence type="ECO:0000256" key="3">
    <source>
        <dbReference type="ARBA" id="ARBA00022857"/>
    </source>
</evidence>
<keyword evidence="3" id="KW-0521">NADP</keyword>
<protein>
    <recommendedName>
        <fullName evidence="7">Cyclohexanone monooxygenase</fullName>
    </recommendedName>
</protein>
<dbReference type="Gene3D" id="3.50.50.60">
    <property type="entry name" value="FAD/NAD(P)-binding domain"/>
    <property type="match status" value="2"/>
</dbReference>
<dbReference type="SUPFAM" id="SSF51905">
    <property type="entry name" value="FAD/NAD(P)-binding domain"/>
    <property type="match status" value="2"/>
</dbReference>
<sequence>MSPPFYDVLVVGAGFGGINQLYTLLKFGLTVKVVDKAGGPGGTWYWNRYPGAMSDTTSALYRFPWDKEDLLTYPWTHNYLEAKEILAYLEHFVDRHDLRKHMQFDTEVLAATWSEDDYTWRVETSQGVFTARYFITALGVLSDPNWPNIPGRETFHGDILHTARWPEKCDLKGKRVAVVGNGSTGVQVITTIAPEVGSLLSFQRRPLYTVPAGKRPVTKEDRARINETWDEVWQQVRDSIGGVGVDENKPKATDVSPEEIERVFQEAWDEGGGFRFILGTFSDLMMNEAANRAACDFLRAKIAQIVRDPEKRRKLTPTTLYNRRPISDTGYYETFNRGNVDVVDTANNAIVEVTSDGLKLADGMVYQLDVIIFATGYDAFDGPYKRMNIVGRDGLTLREHWRNGPSANVAAATAGFPNLFMINGPTVPLANIPPVIEATVDFITRAISHVEELRRQKQHRVAMVPTPEGDTAWIDFCNMVSDAMLFKTAPSYFYGANVEGKAQTAYIFFGGLGLFRQKLKECEDSGYASYTFIEPSE</sequence>
<evidence type="ECO:0008006" key="7">
    <source>
        <dbReference type="Google" id="ProtNLM"/>
    </source>
</evidence>
<organism evidence="5 6">
    <name type="scientific">Aspergillus lucknowensis</name>
    <dbReference type="NCBI Taxonomy" id="176173"/>
    <lineage>
        <taxon>Eukaryota</taxon>
        <taxon>Fungi</taxon>
        <taxon>Dikarya</taxon>
        <taxon>Ascomycota</taxon>
        <taxon>Pezizomycotina</taxon>
        <taxon>Eurotiomycetes</taxon>
        <taxon>Eurotiomycetidae</taxon>
        <taxon>Eurotiales</taxon>
        <taxon>Aspergillaceae</taxon>
        <taxon>Aspergillus</taxon>
        <taxon>Aspergillus subgen. Nidulantes</taxon>
    </lineage>
</organism>
<accession>A0ABR4LA02</accession>
<dbReference type="PANTHER" id="PTHR43098:SF5">
    <property type="entry name" value="DUAL-FUNCTIONAL MONOOXYGENASE_METHYLTRANSFERASE PSOF"/>
    <property type="match status" value="1"/>
</dbReference>
<evidence type="ECO:0000313" key="6">
    <source>
        <dbReference type="Proteomes" id="UP001610432"/>
    </source>
</evidence>
<gene>
    <name evidence="5" type="ORF">BJX67DRAFT_391689</name>
</gene>
<dbReference type="GeneID" id="98149902"/>
<evidence type="ECO:0000313" key="5">
    <source>
        <dbReference type="EMBL" id="KAL2860984.1"/>
    </source>
</evidence>
<dbReference type="Proteomes" id="UP001610432">
    <property type="component" value="Unassembled WGS sequence"/>
</dbReference>
<reference evidence="5 6" key="1">
    <citation type="submission" date="2024-07" db="EMBL/GenBank/DDBJ databases">
        <title>Section-level genome sequencing and comparative genomics of Aspergillus sections Usti and Cavernicolus.</title>
        <authorList>
            <consortium name="Lawrence Berkeley National Laboratory"/>
            <person name="Nybo J.L."/>
            <person name="Vesth T.C."/>
            <person name="Theobald S."/>
            <person name="Frisvad J.C."/>
            <person name="Larsen T.O."/>
            <person name="Kjaerboelling I."/>
            <person name="Rothschild-Mancinelli K."/>
            <person name="Lyhne E.K."/>
            <person name="Kogle M.E."/>
            <person name="Barry K."/>
            <person name="Clum A."/>
            <person name="Na H."/>
            <person name="Ledsgaard L."/>
            <person name="Lin J."/>
            <person name="Lipzen A."/>
            <person name="Kuo A."/>
            <person name="Riley R."/>
            <person name="Mondo S."/>
            <person name="Labutti K."/>
            <person name="Haridas S."/>
            <person name="Pangalinan J."/>
            <person name="Salamov A.A."/>
            <person name="Simmons B.A."/>
            <person name="Magnuson J.K."/>
            <person name="Chen J."/>
            <person name="Drula E."/>
            <person name="Henrissat B."/>
            <person name="Wiebenga A."/>
            <person name="Lubbers R.J."/>
            <person name="Gomes A.C."/>
            <person name="Macurrencykelacurrency M.R."/>
            <person name="Stajich J."/>
            <person name="Grigoriev I.V."/>
            <person name="Mortensen U.H."/>
            <person name="De Vries R.P."/>
            <person name="Baker S.E."/>
            <person name="Andersen M.R."/>
        </authorList>
    </citation>
    <scope>NUCLEOTIDE SEQUENCE [LARGE SCALE GENOMIC DNA]</scope>
    <source>
        <strain evidence="5 6">CBS 449.75</strain>
    </source>
</reference>
<dbReference type="Pfam" id="PF13738">
    <property type="entry name" value="Pyr_redox_3"/>
    <property type="match status" value="1"/>
</dbReference>
<evidence type="ECO:0000256" key="1">
    <source>
        <dbReference type="ARBA" id="ARBA00022630"/>
    </source>
</evidence>
<keyword evidence="6" id="KW-1185">Reference proteome</keyword>
<evidence type="ECO:0000256" key="2">
    <source>
        <dbReference type="ARBA" id="ARBA00022827"/>
    </source>
</evidence>
<evidence type="ECO:0000256" key="4">
    <source>
        <dbReference type="ARBA" id="ARBA00023002"/>
    </source>
</evidence>
<keyword evidence="2" id="KW-0274">FAD</keyword>
<proteinExistence type="predicted"/>
<dbReference type="InterPro" id="IPR036188">
    <property type="entry name" value="FAD/NAD-bd_sf"/>
</dbReference>
<dbReference type="InterPro" id="IPR050775">
    <property type="entry name" value="FAD-binding_Monooxygenases"/>
</dbReference>
<keyword evidence="1" id="KW-0285">Flavoprotein</keyword>
<comment type="caution">
    <text evidence="5">The sequence shown here is derived from an EMBL/GenBank/DDBJ whole genome shotgun (WGS) entry which is preliminary data.</text>
</comment>
<dbReference type="PANTHER" id="PTHR43098">
    <property type="entry name" value="L-ORNITHINE N(5)-MONOOXYGENASE-RELATED"/>
    <property type="match status" value="1"/>
</dbReference>
<dbReference type="EMBL" id="JBFXLQ010000078">
    <property type="protein sequence ID" value="KAL2860984.1"/>
    <property type="molecule type" value="Genomic_DNA"/>
</dbReference>
<name>A0ABR4LA02_9EURO</name>
<keyword evidence="4" id="KW-0560">Oxidoreductase</keyword>